<evidence type="ECO:0000256" key="4">
    <source>
        <dbReference type="ARBA" id="ARBA00022989"/>
    </source>
</evidence>
<feature type="transmembrane region" description="Helical" evidence="6">
    <location>
        <begin position="96"/>
        <end position="116"/>
    </location>
</feature>
<dbReference type="EMBL" id="JAMZFV010000006">
    <property type="protein sequence ID" value="MCP1109817.1"/>
    <property type="molecule type" value="Genomic_DNA"/>
</dbReference>
<organism evidence="7 8">
    <name type="scientific">Ohessyouella blattaphilus</name>
    <dbReference type="NCBI Taxonomy" id="2949333"/>
    <lineage>
        <taxon>Bacteria</taxon>
        <taxon>Bacillati</taxon>
        <taxon>Bacillota</taxon>
        <taxon>Clostridia</taxon>
        <taxon>Lachnospirales</taxon>
        <taxon>Lachnospiraceae</taxon>
        <taxon>Ohessyouella</taxon>
    </lineage>
</organism>
<evidence type="ECO:0000256" key="3">
    <source>
        <dbReference type="ARBA" id="ARBA00022692"/>
    </source>
</evidence>
<evidence type="ECO:0000256" key="5">
    <source>
        <dbReference type="ARBA" id="ARBA00023136"/>
    </source>
</evidence>
<evidence type="ECO:0000256" key="2">
    <source>
        <dbReference type="ARBA" id="ARBA00022475"/>
    </source>
</evidence>
<feature type="transmembrane region" description="Helical" evidence="6">
    <location>
        <begin position="318"/>
        <end position="335"/>
    </location>
</feature>
<feature type="transmembrane region" description="Helical" evidence="6">
    <location>
        <begin position="451"/>
        <end position="470"/>
    </location>
</feature>
<comment type="subcellular location">
    <subcellularLocation>
        <location evidence="1">Cell membrane</location>
        <topology evidence="1">Multi-pass membrane protein</topology>
    </subcellularLocation>
</comment>
<dbReference type="PANTHER" id="PTHR32196">
    <property type="entry name" value="ABC TRANSPORTER PERMEASE PROTEIN YPHD-RELATED-RELATED"/>
    <property type="match status" value="1"/>
</dbReference>
<feature type="transmembrane region" description="Helical" evidence="6">
    <location>
        <begin position="365"/>
        <end position="386"/>
    </location>
</feature>
<reference evidence="7 8" key="1">
    <citation type="journal article" date="2022" name="Genome Biol. Evol.">
        <title>Host diet, physiology and behaviors set the stage for Lachnospiraceae cladogenesis.</title>
        <authorList>
            <person name="Vera-Ponce De Leon A."/>
            <person name="Schneider M."/>
            <person name="Jahnes B.C."/>
            <person name="Sadowski V."/>
            <person name="Camuy-Velez L.A."/>
            <person name="Duan J."/>
            <person name="Sabree Z.L."/>
        </authorList>
    </citation>
    <scope>NUCLEOTIDE SEQUENCE [LARGE SCALE GENOMIC DNA]</scope>
    <source>
        <strain evidence="7 8">PAL227</strain>
    </source>
</reference>
<feature type="transmembrane region" description="Helical" evidence="6">
    <location>
        <begin position="398"/>
        <end position="414"/>
    </location>
</feature>
<evidence type="ECO:0000313" key="7">
    <source>
        <dbReference type="EMBL" id="MCP1109817.1"/>
    </source>
</evidence>
<keyword evidence="5 6" id="KW-0472">Membrane</keyword>
<name>A0ABT1EKJ1_9FIRM</name>
<keyword evidence="4 6" id="KW-1133">Transmembrane helix</keyword>
<protein>
    <submittedName>
        <fullName evidence="7">ABC transporter permease</fullName>
    </submittedName>
</protein>
<dbReference type="Proteomes" id="UP001523565">
    <property type="component" value="Unassembled WGS sequence"/>
</dbReference>
<keyword evidence="3 6" id="KW-0812">Transmembrane</keyword>
<feature type="transmembrane region" description="Helical" evidence="6">
    <location>
        <begin position="421"/>
        <end position="439"/>
    </location>
</feature>
<comment type="caution">
    <text evidence="7">The sequence shown here is derived from an EMBL/GenBank/DDBJ whole genome shotgun (WGS) entry which is preliminary data.</text>
</comment>
<feature type="transmembrane region" description="Helical" evidence="6">
    <location>
        <begin position="291"/>
        <end position="312"/>
    </location>
</feature>
<dbReference type="InterPro" id="IPR001851">
    <property type="entry name" value="ABC_transp_permease"/>
</dbReference>
<accession>A0ABT1EKJ1</accession>
<feature type="transmembrane region" description="Helical" evidence="6">
    <location>
        <begin position="20"/>
        <end position="41"/>
    </location>
</feature>
<sequence>MNTKKKLNVRSLLRDNNVTILFIVLCIGAYFASGTTLNFLLPELFTRIGRNTFMVLSLLIPVVAGLGLNFGIVIGAASAQIAIFLVLLMGVKGLPGLLLCVVICTPLAIFFGYLIGRLFNSMKGTEMIGGLVAGYFSDGLYQLLFLFVLGGIIPIANKTLMISTGVGVKNTMKLGDKAGLKYALDNIPMINILDVLFWGGLVASALILLYRLLKKQPLGIGRILKFFVPVAAVYALSFIPVVGRFLGTNRLLLLNAIELGALVAVIVSVIKIIKMKAIDKKAGLPKKEIMGIVIAALAYGATYIPPLFSAFSVVKLPVMTYVCIAGLVIFTSWFLNTKLGQEMRTVGQNRAVANSAGINVDRVRIIAMIMSTVLASYGQLISLQNIGTVATYGSHQQVGLYAIAALLVGGASVQQANAKQAVLGVVLFHTLFILSPVAGKQLLGNAMIGEYFRVFVAYGVIALSLAMHAWSKLMKGKEAAAKAEAAEAKS</sequence>
<keyword evidence="2" id="KW-1003">Cell membrane</keyword>
<keyword evidence="8" id="KW-1185">Reference proteome</keyword>
<feature type="transmembrane region" description="Helical" evidence="6">
    <location>
        <begin position="128"/>
        <end position="153"/>
    </location>
</feature>
<dbReference type="Pfam" id="PF02653">
    <property type="entry name" value="BPD_transp_2"/>
    <property type="match status" value="1"/>
</dbReference>
<gene>
    <name evidence="7" type="ORF">NK118_06060</name>
</gene>
<evidence type="ECO:0000256" key="6">
    <source>
        <dbReference type="SAM" id="Phobius"/>
    </source>
</evidence>
<evidence type="ECO:0000256" key="1">
    <source>
        <dbReference type="ARBA" id="ARBA00004651"/>
    </source>
</evidence>
<evidence type="ECO:0000313" key="8">
    <source>
        <dbReference type="Proteomes" id="UP001523565"/>
    </source>
</evidence>
<feature type="transmembrane region" description="Helical" evidence="6">
    <location>
        <begin position="252"/>
        <end position="270"/>
    </location>
</feature>
<feature type="transmembrane region" description="Helical" evidence="6">
    <location>
        <begin position="225"/>
        <end position="246"/>
    </location>
</feature>
<dbReference type="RefSeq" id="WP_262068698.1">
    <property type="nucleotide sequence ID" value="NZ_JAMXOC010000006.1"/>
</dbReference>
<dbReference type="PANTHER" id="PTHR32196:SF15">
    <property type="entry name" value="SUGAR ABC TRANSPORTER PERMEASE PROTEIN"/>
    <property type="match status" value="1"/>
</dbReference>
<feature type="transmembrane region" description="Helical" evidence="6">
    <location>
        <begin position="53"/>
        <end position="84"/>
    </location>
</feature>
<feature type="transmembrane region" description="Helical" evidence="6">
    <location>
        <begin position="195"/>
        <end position="213"/>
    </location>
</feature>
<proteinExistence type="predicted"/>